<dbReference type="GO" id="GO:0022904">
    <property type="term" value="P:respiratory electron transport chain"/>
    <property type="evidence" value="ECO:0007669"/>
    <property type="project" value="TreeGrafter"/>
</dbReference>
<name>A0A6A4RAM0_9RHOB</name>
<dbReference type="Pfam" id="PF01565">
    <property type="entry name" value="FAD_binding_4"/>
    <property type="match status" value="1"/>
</dbReference>
<comment type="caution">
    <text evidence="5">The sequence shown here is derived from an EMBL/GenBank/DDBJ whole genome shotgun (WGS) entry which is preliminary data.</text>
</comment>
<evidence type="ECO:0000256" key="3">
    <source>
        <dbReference type="ARBA" id="ARBA00022827"/>
    </source>
</evidence>
<feature type="domain" description="FAD-binding PCMH-type" evidence="4">
    <location>
        <begin position="35"/>
        <end position="216"/>
    </location>
</feature>
<comment type="similarity">
    <text evidence="1">Belongs to the FAD-binding oxidoreductase/transferase type 4 family.</text>
</comment>
<proteinExistence type="inferred from homology"/>
<dbReference type="InterPro" id="IPR016169">
    <property type="entry name" value="FAD-bd_PCMH_sub2"/>
</dbReference>
<dbReference type="Gene3D" id="1.10.45.10">
    <property type="entry name" value="Vanillyl-alcohol Oxidase, Chain A, domain 4"/>
    <property type="match status" value="1"/>
</dbReference>
<keyword evidence="3" id="KW-0274">FAD</keyword>
<dbReference type="Gene3D" id="3.30.70.2190">
    <property type="match status" value="1"/>
</dbReference>
<dbReference type="Pfam" id="PF02913">
    <property type="entry name" value="FAD-oxidase_C"/>
    <property type="match status" value="1"/>
</dbReference>
<accession>A0A6A4RAM0</accession>
<reference evidence="5 6" key="1">
    <citation type="submission" date="2019-12" db="EMBL/GenBank/DDBJ databases">
        <authorList>
            <person name="Zhang Y.-J."/>
        </authorList>
    </citation>
    <scope>NUCLEOTIDE SEQUENCE [LARGE SCALE GENOMIC DNA]</scope>
    <source>
        <strain evidence="5 6">H18S-6</strain>
    </source>
</reference>
<organism evidence="5 6">
    <name type="scientific">Parasedimentitalea maritima</name>
    <dbReference type="NCBI Taxonomy" id="2578117"/>
    <lineage>
        <taxon>Bacteria</taxon>
        <taxon>Pseudomonadati</taxon>
        <taxon>Pseudomonadota</taxon>
        <taxon>Alphaproteobacteria</taxon>
        <taxon>Rhodobacterales</taxon>
        <taxon>Paracoccaceae</taxon>
        <taxon>Parasedimentitalea</taxon>
    </lineage>
</organism>
<dbReference type="AlphaFoldDB" id="A0A6A4RAM0"/>
<evidence type="ECO:0000313" key="5">
    <source>
        <dbReference type="EMBL" id="KAE9629272.1"/>
    </source>
</evidence>
<dbReference type="EMBL" id="WSFO01000007">
    <property type="protein sequence ID" value="KAE9629272.1"/>
    <property type="molecule type" value="Genomic_DNA"/>
</dbReference>
<sequence length="468" mass="50529">MQQALDKIIATLGQRAVLTAPRDMEKYLDDLQGVTVTQPMAVLRPANTDQVAATVKWCRANNLSIVPQGGLTGLTGAAVPTAPSPSAIIALERMNAIREVDLDNNSMTVDAGVVLSKVQSSAKQAGRYFPLHHGGQDSSQIGGNLATNAGGNNALRYGTARDQVLGLEVVLPDGTIWNGLRKLRKNTAGYDLKHLFIGSEGTLGLITGAVLKLGAYPYNRTTAFVAIASVEAALHLLRSLENQLGQVISAFELMSKAALEFGEAVGKNRQPLEQQSDWYLLIEAETSAKAFDLEDALMAALFEANENGLVQDAAIAQSVGQRQDFWKLREAIAAGFVDDKSAIKCDTAVPVAALPEYLRATADALTRYLPDVRPVPFGHLGDGNIHFNIARPKDMNAETFMQYRLQLSKIVDQEALKLNGTISAEHGIGSLKKHRFENVTGPIELSLLKRVRRAFDPDGHMNPNVSIN</sequence>
<dbReference type="InterPro" id="IPR006094">
    <property type="entry name" value="Oxid_FAD_bind_N"/>
</dbReference>
<dbReference type="Gene3D" id="3.30.43.10">
    <property type="entry name" value="Uridine Diphospho-n-acetylenolpyruvylglucosamine Reductase, domain 2"/>
    <property type="match status" value="1"/>
</dbReference>
<dbReference type="InterPro" id="IPR016171">
    <property type="entry name" value="Vanillyl_alc_oxidase_C-sub2"/>
</dbReference>
<dbReference type="InterPro" id="IPR051264">
    <property type="entry name" value="FAD-oxidored/transferase_4"/>
</dbReference>
<gene>
    <name evidence="5" type="ORF">GP644_12690</name>
</gene>
<dbReference type="PANTHER" id="PTHR43716:SF2">
    <property type="entry name" value="BLL6224 PROTEIN"/>
    <property type="match status" value="1"/>
</dbReference>
<dbReference type="SUPFAM" id="SSF55103">
    <property type="entry name" value="FAD-linked oxidases, C-terminal domain"/>
    <property type="match status" value="1"/>
</dbReference>
<dbReference type="Proteomes" id="UP000441586">
    <property type="component" value="Unassembled WGS sequence"/>
</dbReference>
<dbReference type="InterPro" id="IPR036318">
    <property type="entry name" value="FAD-bd_PCMH-like_sf"/>
</dbReference>
<dbReference type="PROSITE" id="PS51387">
    <property type="entry name" value="FAD_PCMH"/>
    <property type="match status" value="1"/>
</dbReference>
<dbReference type="GO" id="GO:0071949">
    <property type="term" value="F:FAD binding"/>
    <property type="evidence" value="ECO:0007669"/>
    <property type="project" value="InterPro"/>
</dbReference>
<dbReference type="Gene3D" id="3.30.465.10">
    <property type="match status" value="1"/>
</dbReference>
<dbReference type="GO" id="GO:0003824">
    <property type="term" value="F:catalytic activity"/>
    <property type="evidence" value="ECO:0007669"/>
    <property type="project" value="InterPro"/>
</dbReference>
<evidence type="ECO:0000259" key="4">
    <source>
        <dbReference type="PROSITE" id="PS51387"/>
    </source>
</evidence>
<keyword evidence="2" id="KW-0285">Flavoprotein</keyword>
<protein>
    <submittedName>
        <fullName evidence="5">FAD-binding protein</fullName>
    </submittedName>
</protein>
<dbReference type="InterPro" id="IPR016166">
    <property type="entry name" value="FAD-bd_PCMH"/>
</dbReference>
<evidence type="ECO:0000313" key="6">
    <source>
        <dbReference type="Proteomes" id="UP000441586"/>
    </source>
</evidence>
<dbReference type="RefSeq" id="WP_158979886.1">
    <property type="nucleotide sequence ID" value="NZ_WSFO01000007.1"/>
</dbReference>
<dbReference type="InterPro" id="IPR004113">
    <property type="entry name" value="FAD-bd_oxidored_4_C"/>
</dbReference>
<dbReference type="Gene3D" id="3.30.70.2740">
    <property type="match status" value="1"/>
</dbReference>
<dbReference type="SUPFAM" id="SSF56176">
    <property type="entry name" value="FAD-binding/transporter-associated domain-like"/>
    <property type="match status" value="1"/>
</dbReference>
<evidence type="ECO:0000256" key="2">
    <source>
        <dbReference type="ARBA" id="ARBA00022630"/>
    </source>
</evidence>
<dbReference type="InterPro" id="IPR016164">
    <property type="entry name" value="FAD-linked_Oxase-like_C"/>
</dbReference>
<dbReference type="InterPro" id="IPR016167">
    <property type="entry name" value="FAD-bd_PCMH_sub1"/>
</dbReference>
<dbReference type="PANTHER" id="PTHR43716">
    <property type="entry name" value="D-2-HYDROXYGLUTARATE DEHYDROGENASE, MITOCHONDRIAL"/>
    <property type="match status" value="1"/>
</dbReference>
<evidence type="ECO:0000256" key="1">
    <source>
        <dbReference type="ARBA" id="ARBA00008000"/>
    </source>
</evidence>